<proteinExistence type="inferred from homology"/>
<dbReference type="Pfam" id="PF00395">
    <property type="entry name" value="SLH"/>
    <property type="match status" value="3"/>
</dbReference>
<dbReference type="CDD" id="cd08023">
    <property type="entry name" value="GH16_laminarinase_like"/>
    <property type="match status" value="1"/>
</dbReference>
<accession>A0ABN6E936</accession>
<feature type="region of interest" description="Disordered" evidence="3">
    <location>
        <begin position="475"/>
        <end position="508"/>
    </location>
</feature>
<evidence type="ECO:0000256" key="1">
    <source>
        <dbReference type="ARBA" id="ARBA00006865"/>
    </source>
</evidence>
<dbReference type="Pfam" id="PF02018">
    <property type="entry name" value="CBM_4_9"/>
    <property type="match status" value="4"/>
</dbReference>
<reference evidence="6 7" key="1">
    <citation type="submission" date="2021-02" db="EMBL/GenBank/DDBJ databases">
        <title>Nitrogen-fixing ability and nitrogen fixation related genes of thermophilic fermentative bacteria in the genus Caldicellulosiruptor.</title>
        <authorList>
            <person name="Chen Y."/>
            <person name="Nishihara A."/>
            <person name="Haruta S."/>
        </authorList>
    </citation>
    <scope>NUCLEOTIDE SEQUENCE [LARGE SCALE GENOMIC DNA]</scope>
    <source>
        <strain evidence="6 7">YA01</strain>
    </source>
</reference>
<dbReference type="Gene3D" id="2.60.120.200">
    <property type="match status" value="1"/>
</dbReference>
<dbReference type="PANTHER" id="PTHR10963:SF55">
    <property type="entry name" value="GLYCOSIDE HYDROLASE FAMILY 16 PROTEIN"/>
    <property type="match status" value="1"/>
</dbReference>
<dbReference type="SUPFAM" id="SSF49899">
    <property type="entry name" value="Concanavalin A-like lectins/glucanases"/>
    <property type="match status" value="1"/>
</dbReference>
<keyword evidence="2" id="KW-0378">Hydrolase</keyword>
<evidence type="ECO:0008006" key="8">
    <source>
        <dbReference type="Google" id="ProtNLM"/>
    </source>
</evidence>
<evidence type="ECO:0000313" key="6">
    <source>
        <dbReference type="EMBL" id="BCS80096.1"/>
    </source>
</evidence>
<dbReference type="PROSITE" id="PS51272">
    <property type="entry name" value="SLH"/>
    <property type="match status" value="2"/>
</dbReference>
<evidence type="ECO:0000259" key="5">
    <source>
        <dbReference type="PROSITE" id="PS51762"/>
    </source>
</evidence>
<protein>
    <recommendedName>
        <fullName evidence="8">Glucan endo-1,3-beta-D-glucosidase</fullName>
    </recommendedName>
</protein>
<dbReference type="Gene3D" id="2.60.120.260">
    <property type="entry name" value="Galactose-binding domain-like"/>
    <property type="match status" value="6"/>
</dbReference>
<feature type="domain" description="GH16" evidence="5">
    <location>
        <begin position="492"/>
        <end position="758"/>
    </location>
</feature>
<dbReference type="PANTHER" id="PTHR10963">
    <property type="entry name" value="GLYCOSYL HYDROLASE-RELATED"/>
    <property type="match status" value="1"/>
</dbReference>
<evidence type="ECO:0000259" key="4">
    <source>
        <dbReference type="PROSITE" id="PS51272"/>
    </source>
</evidence>
<dbReference type="InterPro" id="IPR013320">
    <property type="entry name" value="ConA-like_dom_sf"/>
</dbReference>
<dbReference type="InterPro" id="IPR001119">
    <property type="entry name" value="SLH_dom"/>
</dbReference>
<dbReference type="InterPro" id="IPR003305">
    <property type="entry name" value="CenC_carb-bd"/>
</dbReference>
<dbReference type="SUPFAM" id="SSF49785">
    <property type="entry name" value="Galactose-binding domain-like"/>
    <property type="match status" value="6"/>
</dbReference>
<sequence>MRSKKFVANFLLFAFLIMTIFPGGVAKASSSQIFVDISTDFAKDDITRLYQLDLINGYPDGTFKPSKDISVAEFCKILNSYMGFVQEEPLDVSLKISSYSWYYEELKKAQAAGYLTLLVKEGKLNPNRFVTRQEAFAAVAAALRLDSQKENILNSFSDVQKIEPRYSLGVAALISFGFVKGYPDGTLKPEKGITRSEIVKLLSRIGALIVTKPGEYTLAQNEGFVIVNSGDVEIKDVSIKGNIYINQRVGEGSVTLNNVTIDGGKLFVFGGGENSVKLVNTKVGEIVVDSKLSKTNIEVGQNSQAANIIVLSSAKVTQVSDESSIKFITLKQSGNQSADVKIKANCEALYVYSPNSKVNIKNSKVKNLVATDLAQNFTLLVESSKIDTMELNSNGNLNIDKESGIEKLVVKALAKNVKISSNGKINEASVYSEGVVLNGKILPKGEKVDISAVEIKQPSSSTALQSTLSVQSSGSASSTTYITSQGSTDGTTDQTANNNQNQQGGNQTQPTWQLVWEDDFNGNSIDTTKWNFTIGAGGYGNNELQYYSSRPENARVENGNLIIEARKENFEGSPYTSAKLTTQGKFSFTYGKVEVKAKLPEGQGVWPAIWMMPEDLNLYGGWPACGEIDIMELLGQEPNKIYGTIHYGNPHTYHGGNYTLSNGEKFSDNFHVFGLEWEPGKIKWYVDGQLYYETSDWFSRSSNEAFDYTYPAPFDREFYLILNVAVGGNWPGYPPQDANYFPQKMVVDWVRVYKKAGITYPDNVAKPQESITYPQDARPPLSDGNLIYNGSFDIDSPDVDGIEGVANTDYWQFLHLPDFGGDGTIENIGGSVKISITKPGSQTYSVQLIQRPICLIKGKTYKLTFRAKSEGSRTIEVKFSSGGGDNGSTWIDYAVKTFNLSSDWQDYSYIFTMQSSTYAKARIEFNVGLNNLPVYIDDVKLIEYDVNDPSAIKEPLPNGNLIYNGTFDQGDGRFAAWEFLKETAADATYTIGSKPEDRYFKAVIANGGQNFSDIKLVQSNIKVGAGENLLLAFSAKAFESPRQIKVYISDQNFNPITDVKIVSLSLDWNVYKFNLKSIDNLPSDTRAKLVFEIGSSNSDVAIDNVSLKNVLPSSFIVVQAEDFGSLSNATNNGQYVAFSQGGAASFSVNIPKSGEYLVSYKLKAGQGSSLKLVVGSTVYDAEVASLSANWAVVSDTVYLESGENNIELLADNVDLDYIEFSPNFIKNGDFSKDLENWTTWFGNGGIGAAQVSRGQLKVSITNIGLAFWSIQVIQGPMTLESGKTYRISFDAKSTSARDIFIKIDDSNYYGHLEKYVPLTDKMKNYTFDFVMDATRSDIRLVIGLGTMSPGGANPQTQAHTVTIDNAAIAEVSENCGYFEREVAEILTGEVPSEPQQFVGDKLLPDGSFDTQESLNNWHWWSSAGNNVAMSIENGELKLSVSSIGSDPWDPQLSRQEIPLVNGKNYKISFKARATYPRKINVAIGKPLTSDPWFIEYMPKKTIDITSEMAQYEIYFAMNNPTDLGAKLAIEIGNVAGYSQVPFDIYFDDIQIEVVESIPQETAPPAQHTQKVGDQIIPDGTFDTGLGQWVYWSGDQWSGVSDMQVTAENGKLRVRLNSVGWQSYSAQVARKNLTLENGLTYELKFKMNASQNTKIQVNIGKELTSDPWFIPYAPTTVFDIGTQEQVYTLTFKVTQPTDVTKVVFEFGPINNQYPPLPLDIYLDDVTLTVVSDQ</sequence>
<feature type="domain" description="SLH" evidence="4">
    <location>
        <begin position="153"/>
        <end position="216"/>
    </location>
</feature>
<name>A0ABN6E936_9FIRM</name>
<comment type="similarity">
    <text evidence="1">Belongs to the glycosyl hydrolase 16 family.</text>
</comment>
<keyword evidence="7" id="KW-1185">Reference proteome</keyword>
<feature type="domain" description="SLH" evidence="4">
    <location>
        <begin position="29"/>
        <end position="92"/>
    </location>
</feature>
<dbReference type="InterPro" id="IPR008979">
    <property type="entry name" value="Galactose-bd-like_sf"/>
</dbReference>
<organism evidence="6 7">
    <name type="scientific">Caldicellulosiruptor diazotrophicus</name>
    <dbReference type="NCBI Taxonomy" id="2806205"/>
    <lineage>
        <taxon>Bacteria</taxon>
        <taxon>Bacillati</taxon>
        <taxon>Bacillota</taxon>
        <taxon>Bacillota incertae sedis</taxon>
        <taxon>Caldicellulosiruptorales</taxon>
        <taxon>Caldicellulosiruptoraceae</taxon>
        <taxon>Caldicellulosiruptor</taxon>
    </lineage>
</organism>
<dbReference type="InterPro" id="IPR050546">
    <property type="entry name" value="Glycosyl_Hydrlase_16"/>
</dbReference>
<evidence type="ECO:0000256" key="3">
    <source>
        <dbReference type="SAM" id="MobiDB-lite"/>
    </source>
</evidence>
<evidence type="ECO:0000256" key="2">
    <source>
        <dbReference type="ARBA" id="ARBA00022801"/>
    </source>
</evidence>
<dbReference type="Proteomes" id="UP000663623">
    <property type="component" value="Chromosome"/>
</dbReference>
<gene>
    <name evidence="6" type="ORF">CaldiYA01_00560</name>
</gene>
<dbReference type="InterPro" id="IPR000757">
    <property type="entry name" value="Beta-glucanase-like"/>
</dbReference>
<dbReference type="Pfam" id="PF00722">
    <property type="entry name" value="Glyco_hydro_16"/>
    <property type="match status" value="1"/>
</dbReference>
<evidence type="ECO:0000313" key="7">
    <source>
        <dbReference type="Proteomes" id="UP000663623"/>
    </source>
</evidence>
<dbReference type="RefSeq" id="WP_207180202.1">
    <property type="nucleotide sequence ID" value="NZ_AP024480.1"/>
</dbReference>
<dbReference type="PROSITE" id="PS51762">
    <property type="entry name" value="GH16_2"/>
    <property type="match status" value="1"/>
</dbReference>
<dbReference type="EMBL" id="AP024480">
    <property type="protein sequence ID" value="BCS80096.1"/>
    <property type="molecule type" value="Genomic_DNA"/>
</dbReference>